<evidence type="ECO:0000256" key="8">
    <source>
        <dbReference type="ARBA" id="ARBA00022989"/>
    </source>
</evidence>
<dbReference type="EC" id="7.2.1.3" evidence="11"/>
<dbReference type="Proteomes" id="UP001231518">
    <property type="component" value="Chromosome 3"/>
</dbReference>
<dbReference type="SMART" id="SM00665">
    <property type="entry name" value="B561"/>
    <property type="match status" value="1"/>
</dbReference>
<dbReference type="GO" id="GO:0140571">
    <property type="term" value="F:transmembrane ascorbate ferrireductase activity"/>
    <property type="evidence" value="ECO:0007669"/>
    <property type="project" value="UniProtKB-EC"/>
</dbReference>
<keyword evidence="5 12" id="KW-0812">Transmembrane</keyword>
<accession>A0AAD7YLC7</accession>
<evidence type="ECO:0000256" key="12">
    <source>
        <dbReference type="SAM" id="Phobius"/>
    </source>
</evidence>
<dbReference type="PROSITE" id="PS50939">
    <property type="entry name" value="CYTOCHROME_B561"/>
    <property type="match status" value="1"/>
</dbReference>
<evidence type="ECO:0000256" key="4">
    <source>
        <dbReference type="ARBA" id="ARBA00022617"/>
    </source>
</evidence>
<feature type="transmembrane region" description="Helical" evidence="12">
    <location>
        <begin position="66"/>
        <end position="86"/>
    </location>
</feature>
<evidence type="ECO:0000256" key="9">
    <source>
        <dbReference type="ARBA" id="ARBA00023004"/>
    </source>
</evidence>
<comment type="caution">
    <text evidence="14">The sequence shown here is derived from an EMBL/GenBank/DDBJ whole genome shotgun (WGS) entry which is preliminary data.</text>
</comment>
<evidence type="ECO:0000256" key="1">
    <source>
        <dbReference type="ARBA" id="ARBA00001970"/>
    </source>
</evidence>
<protein>
    <recommendedName>
        <fullName evidence="11">ascorbate ferrireductase (transmembrane)</fullName>
        <ecNumber evidence="11">7.2.1.3</ecNumber>
    </recommendedName>
</protein>
<evidence type="ECO:0000256" key="2">
    <source>
        <dbReference type="ARBA" id="ARBA00004141"/>
    </source>
</evidence>
<evidence type="ECO:0000313" key="14">
    <source>
        <dbReference type="EMBL" id="KAJ8720221.1"/>
    </source>
</evidence>
<evidence type="ECO:0000256" key="5">
    <source>
        <dbReference type="ARBA" id="ARBA00022692"/>
    </source>
</evidence>
<keyword evidence="10 12" id="KW-0472">Membrane</keyword>
<dbReference type="InterPro" id="IPR045150">
    <property type="entry name" value="CYB561D1/2"/>
</dbReference>
<dbReference type="GO" id="GO:0016020">
    <property type="term" value="C:membrane"/>
    <property type="evidence" value="ECO:0007669"/>
    <property type="project" value="UniProtKB-SubCell"/>
</dbReference>
<dbReference type="SUPFAM" id="SSF161111">
    <property type="entry name" value="Cation efflux protein transmembrane domain-like"/>
    <property type="match status" value="1"/>
</dbReference>
<dbReference type="Gene3D" id="1.20.120.1770">
    <property type="match status" value="1"/>
</dbReference>
<evidence type="ECO:0000313" key="15">
    <source>
        <dbReference type="Proteomes" id="UP001231518"/>
    </source>
</evidence>
<evidence type="ECO:0000256" key="6">
    <source>
        <dbReference type="ARBA" id="ARBA00022723"/>
    </source>
</evidence>
<name>A0AAD7YLC7_MYTSE</name>
<reference evidence="14" key="1">
    <citation type="submission" date="2023-03" db="EMBL/GenBank/DDBJ databases">
        <title>Chromosome-level genomes of two armyworms, Mythimna separata and Mythimna loreyi, provide insights into the biosynthesis and reception of sex pheromones.</title>
        <authorList>
            <person name="Zhao H."/>
        </authorList>
    </citation>
    <scope>NUCLEOTIDE SEQUENCE</scope>
    <source>
        <strain evidence="14">BeijingLab</strain>
        <tissue evidence="14">Pupa</tissue>
    </source>
</reference>
<keyword evidence="3" id="KW-0813">Transport</keyword>
<dbReference type="GO" id="GO:0046872">
    <property type="term" value="F:metal ion binding"/>
    <property type="evidence" value="ECO:0007669"/>
    <property type="project" value="UniProtKB-KW"/>
</dbReference>
<dbReference type="InterPro" id="IPR006593">
    <property type="entry name" value="Cyt_b561/ferric_Rdtase_TM"/>
</dbReference>
<keyword evidence="4" id="KW-0349">Heme</keyword>
<dbReference type="PANTHER" id="PTHR15422:SF43">
    <property type="entry name" value="ASCORBATE FERRIREDUCTASE (TRANSMEMBRANE)"/>
    <property type="match status" value="1"/>
</dbReference>
<sequence>MDVDSIVNQVVQEFHVISVPSNIIMLHILLCVPGYQLLMTQAFLSLCPYNAWSSHLKKSNKIHAHWILQVLASAMAITGSVVIMIYKDVNFNTTHGRLGLVAVIFTAMSLLTGVPTFFSNSLKRFIPSSVSKLTHIVMGVTTFALATSCLCHGYNMFSFRNWTGDQVANGVIAFTAIFTFIMMINPLVTMCKRIYGVVEAYRTRY</sequence>
<comment type="cofactor">
    <cofactor evidence="1">
        <name>heme b</name>
        <dbReference type="ChEBI" id="CHEBI:60344"/>
    </cofactor>
</comment>
<comment type="subcellular location">
    <subcellularLocation>
        <location evidence="2">Membrane</location>
        <topology evidence="2">Multi-pass membrane protein</topology>
    </subcellularLocation>
</comment>
<organism evidence="14 15">
    <name type="scientific">Mythimna separata</name>
    <name type="common">Oriental armyworm</name>
    <name type="synonym">Pseudaletia separata</name>
    <dbReference type="NCBI Taxonomy" id="271217"/>
    <lineage>
        <taxon>Eukaryota</taxon>
        <taxon>Metazoa</taxon>
        <taxon>Ecdysozoa</taxon>
        <taxon>Arthropoda</taxon>
        <taxon>Hexapoda</taxon>
        <taxon>Insecta</taxon>
        <taxon>Pterygota</taxon>
        <taxon>Neoptera</taxon>
        <taxon>Endopterygota</taxon>
        <taxon>Lepidoptera</taxon>
        <taxon>Glossata</taxon>
        <taxon>Ditrysia</taxon>
        <taxon>Noctuoidea</taxon>
        <taxon>Noctuidae</taxon>
        <taxon>Noctuinae</taxon>
        <taxon>Hadenini</taxon>
        <taxon>Mythimna</taxon>
    </lineage>
</organism>
<dbReference type="PANTHER" id="PTHR15422">
    <property type="entry name" value="OS05G0565100 PROTEIN"/>
    <property type="match status" value="1"/>
</dbReference>
<evidence type="ECO:0000256" key="7">
    <source>
        <dbReference type="ARBA" id="ARBA00022982"/>
    </source>
</evidence>
<keyword evidence="15" id="KW-1185">Reference proteome</keyword>
<feature type="transmembrane region" description="Helical" evidence="12">
    <location>
        <begin position="130"/>
        <end position="155"/>
    </location>
</feature>
<dbReference type="GO" id="GO:0140575">
    <property type="term" value="F:transmembrane monodehydroascorbate reductase activity"/>
    <property type="evidence" value="ECO:0007669"/>
    <property type="project" value="InterPro"/>
</dbReference>
<proteinExistence type="predicted"/>
<gene>
    <name evidence="14" type="ORF">PYW07_012264</name>
</gene>
<dbReference type="InterPro" id="IPR027469">
    <property type="entry name" value="Cation_efflux_TMD_sf"/>
</dbReference>
<dbReference type="EMBL" id="JARGEI010000014">
    <property type="protein sequence ID" value="KAJ8720221.1"/>
    <property type="molecule type" value="Genomic_DNA"/>
</dbReference>
<evidence type="ECO:0000256" key="11">
    <source>
        <dbReference type="ARBA" id="ARBA00024225"/>
    </source>
</evidence>
<feature type="transmembrane region" description="Helical" evidence="12">
    <location>
        <begin position="23"/>
        <end position="46"/>
    </location>
</feature>
<keyword evidence="7" id="KW-0249">Electron transport</keyword>
<dbReference type="Pfam" id="PF03188">
    <property type="entry name" value="Cytochrom_B561"/>
    <property type="match status" value="1"/>
</dbReference>
<feature type="transmembrane region" description="Helical" evidence="12">
    <location>
        <begin position="167"/>
        <end position="188"/>
    </location>
</feature>
<keyword evidence="6" id="KW-0479">Metal-binding</keyword>
<evidence type="ECO:0000256" key="3">
    <source>
        <dbReference type="ARBA" id="ARBA00022448"/>
    </source>
</evidence>
<feature type="transmembrane region" description="Helical" evidence="12">
    <location>
        <begin position="98"/>
        <end position="118"/>
    </location>
</feature>
<keyword evidence="8 12" id="KW-1133">Transmembrane helix</keyword>
<evidence type="ECO:0000259" key="13">
    <source>
        <dbReference type="PROSITE" id="PS50939"/>
    </source>
</evidence>
<keyword evidence="9" id="KW-0408">Iron</keyword>
<feature type="domain" description="Cytochrome b561" evidence="13">
    <location>
        <begin position="1"/>
        <end position="191"/>
    </location>
</feature>
<evidence type="ECO:0000256" key="10">
    <source>
        <dbReference type="ARBA" id="ARBA00023136"/>
    </source>
</evidence>
<dbReference type="AlphaFoldDB" id="A0AAD7YLC7"/>